<feature type="domain" description="RDD" evidence="6">
    <location>
        <begin position="47"/>
        <end position="137"/>
    </location>
</feature>
<keyword evidence="2 5" id="KW-0812">Transmembrane</keyword>
<name>A0ABR8Z7U9_9FLAO</name>
<dbReference type="EMBL" id="JACYFS010000001">
    <property type="protein sequence ID" value="MBD8081315.1"/>
    <property type="molecule type" value="Genomic_DNA"/>
</dbReference>
<dbReference type="Proteomes" id="UP000637299">
    <property type="component" value="Unassembled WGS sequence"/>
</dbReference>
<keyword evidence="3 5" id="KW-1133">Transmembrane helix</keyword>
<evidence type="ECO:0000313" key="8">
    <source>
        <dbReference type="Proteomes" id="UP000637299"/>
    </source>
</evidence>
<gene>
    <name evidence="7" type="ORF">IC610_02635</name>
</gene>
<organism evidence="7 8">
    <name type="scientific">Chryseobacterium caseinilyticum</name>
    <dbReference type="NCBI Taxonomy" id="2771428"/>
    <lineage>
        <taxon>Bacteria</taxon>
        <taxon>Pseudomonadati</taxon>
        <taxon>Bacteroidota</taxon>
        <taxon>Flavobacteriia</taxon>
        <taxon>Flavobacteriales</taxon>
        <taxon>Weeksellaceae</taxon>
        <taxon>Chryseobacterium group</taxon>
        <taxon>Chryseobacterium</taxon>
    </lineage>
</organism>
<keyword evidence="4 5" id="KW-0472">Membrane</keyword>
<evidence type="ECO:0000259" key="6">
    <source>
        <dbReference type="Pfam" id="PF06271"/>
    </source>
</evidence>
<comment type="subcellular location">
    <subcellularLocation>
        <location evidence="1">Membrane</location>
        <topology evidence="1">Multi-pass membrane protein</topology>
    </subcellularLocation>
</comment>
<evidence type="ECO:0000256" key="1">
    <source>
        <dbReference type="ARBA" id="ARBA00004141"/>
    </source>
</evidence>
<evidence type="ECO:0000256" key="2">
    <source>
        <dbReference type="ARBA" id="ARBA00022692"/>
    </source>
</evidence>
<feature type="transmembrane region" description="Helical" evidence="5">
    <location>
        <begin position="56"/>
        <end position="78"/>
    </location>
</feature>
<evidence type="ECO:0000256" key="3">
    <source>
        <dbReference type="ARBA" id="ARBA00022989"/>
    </source>
</evidence>
<evidence type="ECO:0000256" key="4">
    <source>
        <dbReference type="ARBA" id="ARBA00023136"/>
    </source>
</evidence>
<evidence type="ECO:0000313" key="7">
    <source>
        <dbReference type="EMBL" id="MBD8081315.1"/>
    </source>
</evidence>
<dbReference type="Pfam" id="PF06271">
    <property type="entry name" value="RDD"/>
    <property type="match status" value="1"/>
</dbReference>
<dbReference type="InterPro" id="IPR010432">
    <property type="entry name" value="RDD"/>
</dbReference>
<sequence length="184" mass="21345">MNVSELKEKKLIHRPTQNFDLAGNRIYDVFEYNLPVKTNYDGNERERIFAKLIDSIPFFLTFYFIFGLSPILSALLLIPSVILFGSVTETVFGTTLGKKVFKIKVIDDSANNPAIFKSFLRNTLCLVVFYMLFADYIPPLNEILGIKHRETNFTMHMNNILCKTYIVKEYQVKEIKMLLKQSLL</sequence>
<comment type="caution">
    <text evidence="7">The sequence shown here is derived from an EMBL/GenBank/DDBJ whole genome shotgun (WGS) entry which is preliminary data.</text>
</comment>
<accession>A0ABR8Z7U9</accession>
<evidence type="ECO:0000256" key="5">
    <source>
        <dbReference type="SAM" id="Phobius"/>
    </source>
</evidence>
<dbReference type="RefSeq" id="WP_191735110.1">
    <property type="nucleotide sequence ID" value="NZ_JACYFS010000001.1"/>
</dbReference>
<protein>
    <submittedName>
        <fullName evidence="7">RDD family protein</fullName>
    </submittedName>
</protein>
<reference evidence="7 8" key="1">
    <citation type="submission" date="2020-09" db="EMBL/GenBank/DDBJ databases">
        <title>Genome seq and assembly of Chryseobacterium sp.</title>
        <authorList>
            <person name="Chhetri G."/>
        </authorList>
    </citation>
    <scope>NUCLEOTIDE SEQUENCE [LARGE SCALE GENOMIC DNA]</scope>
    <source>
        <strain evidence="7 8">GCR10</strain>
    </source>
</reference>
<keyword evidence="8" id="KW-1185">Reference proteome</keyword>
<proteinExistence type="predicted"/>